<reference evidence="1 4" key="1">
    <citation type="submission" date="2016-04" db="EMBL/GenBank/DDBJ databases">
        <title>Genome analyses suggest a sexual origin of heterokaryosis in a supposedly ancient asexual fungus.</title>
        <authorList>
            <person name="Ropars J."/>
            <person name="Sedzielewska K."/>
            <person name="Noel J."/>
            <person name="Charron P."/>
            <person name="Farinelli L."/>
            <person name="Marton T."/>
            <person name="Kruger M."/>
            <person name="Pelin A."/>
            <person name="Brachmann A."/>
            <person name="Corradi N."/>
        </authorList>
    </citation>
    <scope>NUCLEOTIDE SEQUENCE [LARGE SCALE GENOMIC DNA]</scope>
    <source>
        <strain evidence="1 4">A5</strain>
    </source>
</reference>
<reference evidence="2 3" key="3">
    <citation type="submission" date="2017-10" db="EMBL/GenBank/DDBJ databases">
        <title>Extensive intraspecific genome diversity in a model arbuscular mycorrhizal fungus.</title>
        <authorList>
            <person name="Chen E.C.H."/>
            <person name="Morin E."/>
            <person name="Baudet D."/>
            <person name="Noel J."/>
            <person name="Ndikumana S."/>
            <person name="Charron P."/>
            <person name="St-Onge C."/>
            <person name="Giorgi J."/>
            <person name="Grigoriev I.V."/>
            <person name="Roux C."/>
            <person name="Martin F.M."/>
            <person name="Corradi N."/>
        </authorList>
    </citation>
    <scope>NUCLEOTIDE SEQUENCE [LARGE SCALE GENOMIC DNA]</scope>
    <source>
        <strain evidence="2 3">A1</strain>
    </source>
</reference>
<protein>
    <submittedName>
        <fullName evidence="2">Uncharacterized protein</fullName>
    </submittedName>
</protein>
<sequence>MSIHEYFDQTYTEWNIREFLNECNKEPFQQKIDTYLKSIENIVRSDKEKRSKKAQHLFDRYKKASKKCFLLECNLGSFSQVTKPVLGYRQSFSLAVFKSFNQSDSGLIGV</sequence>
<evidence type="ECO:0000313" key="2">
    <source>
        <dbReference type="EMBL" id="PKC57869.1"/>
    </source>
</evidence>
<name>A0A2I1FCE7_9GLOM</name>
<dbReference type="Proteomes" id="UP000232722">
    <property type="component" value="Unassembled WGS sequence"/>
</dbReference>
<dbReference type="EMBL" id="LLXH01001691">
    <property type="protein sequence ID" value="PKC57869.1"/>
    <property type="molecule type" value="Genomic_DNA"/>
</dbReference>
<dbReference type="VEuPathDB" id="FungiDB:RhiirA1_471821"/>
<accession>A0A2I1FCE7</accession>
<reference evidence="1 4" key="2">
    <citation type="submission" date="2017-09" db="EMBL/GenBank/DDBJ databases">
        <title>Extensive intraspecific genome diversity in a model arbuscular mycorrhizal fungus.</title>
        <authorList>
            <person name="Chen E.C."/>
            <person name="Morin E."/>
            <person name="Beaudet D."/>
            <person name="Noel J."/>
            <person name="Ndikumana S."/>
            <person name="Charron P."/>
            <person name="St-Onge C."/>
            <person name="Giorgi J."/>
            <person name="Grigoriev I.V."/>
            <person name="Roux C."/>
            <person name="Martin F.M."/>
            <person name="Corradi N."/>
        </authorList>
    </citation>
    <scope>NUCLEOTIDE SEQUENCE [LARGE SCALE GENOMIC DNA]</scope>
    <source>
        <strain evidence="1 4">A5</strain>
    </source>
</reference>
<evidence type="ECO:0000313" key="4">
    <source>
        <dbReference type="Proteomes" id="UP000232722"/>
    </source>
</evidence>
<dbReference type="OrthoDB" id="2430695at2759"/>
<dbReference type="Proteomes" id="UP000232688">
    <property type="component" value="Unassembled WGS sequence"/>
</dbReference>
<organism evidence="2 3">
    <name type="scientific">Rhizophagus irregularis</name>
    <dbReference type="NCBI Taxonomy" id="588596"/>
    <lineage>
        <taxon>Eukaryota</taxon>
        <taxon>Fungi</taxon>
        <taxon>Fungi incertae sedis</taxon>
        <taxon>Mucoromycota</taxon>
        <taxon>Glomeromycotina</taxon>
        <taxon>Glomeromycetes</taxon>
        <taxon>Glomerales</taxon>
        <taxon>Glomeraceae</taxon>
        <taxon>Rhizophagus</taxon>
    </lineage>
</organism>
<proteinExistence type="predicted"/>
<gene>
    <name evidence="2" type="ORF">RhiirA1_471821</name>
    <name evidence="1" type="ORF">RhiirA5_434819</name>
</gene>
<evidence type="ECO:0000313" key="3">
    <source>
        <dbReference type="Proteomes" id="UP000232688"/>
    </source>
</evidence>
<comment type="caution">
    <text evidence="2">The sequence shown here is derived from an EMBL/GenBank/DDBJ whole genome shotgun (WGS) entry which is preliminary data.</text>
</comment>
<dbReference type="EMBL" id="LLXJ01003885">
    <property type="protein sequence ID" value="PKB96450.1"/>
    <property type="molecule type" value="Genomic_DNA"/>
</dbReference>
<evidence type="ECO:0000313" key="1">
    <source>
        <dbReference type="EMBL" id="PKB96450.1"/>
    </source>
</evidence>
<reference evidence="2 3" key="4">
    <citation type="submission" date="2017-10" db="EMBL/GenBank/DDBJ databases">
        <title>Genome analyses suggest a sexual origin of heterokaryosis in a supposedly ancient asexual fungus.</title>
        <authorList>
            <person name="Corradi N."/>
            <person name="Sedzielewska K."/>
            <person name="Noel J."/>
            <person name="Charron P."/>
            <person name="Farinelli L."/>
            <person name="Marton T."/>
            <person name="Kruger M."/>
            <person name="Pelin A."/>
            <person name="Brachmann A."/>
            <person name="Corradi N."/>
        </authorList>
    </citation>
    <scope>NUCLEOTIDE SEQUENCE [LARGE SCALE GENOMIC DNA]</scope>
    <source>
        <strain evidence="2 3">A1</strain>
    </source>
</reference>
<dbReference type="AlphaFoldDB" id="A0A2I1FCE7"/>